<organism evidence="1 2">
    <name type="scientific">Scutellospora calospora</name>
    <dbReference type="NCBI Taxonomy" id="85575"/>
    <lineage>
        <taxon>Eukaryota</taxon>
        <taxon>Fungi</taxon>
        <taxon>Fungi incertae sedis</taxon>
        <taxon>Mucoromycota</taxon>
        <taxon>Glomeromycotina</taxon>
        <taxon>Glomeromycetes</taxon>
        <taxon>Diversisporales</taxon>
        <taxon>Gigasporaceae</taxon>
        <taxon>Scutellospora</taxon>
    </lineage>
</organism>
<comment type="caution">
    <text evidence="1">The sequence shown here is derived from an EMBL/GenBank/DDBJ whole genome shotgun (WGS) entry which is preliminary data.</text>
</comment>
<accession>A0ACA9JYA6</accession>
<sequence>MKNLKQQPCLKEFFDHCCTTRHYFFTIKKCEDSHYKSFGELYGTDTTEKYRPSREKAISRTKYAQTRGREYEKPRLLFSAKKLLEKDRQILCRFLDTILYTCGTAFQNTCELSLTMPPRQHYESGEIPEHDNYSYDDDSVSGPSNFNQEHNTSNIEGDESNDDMRSDKSGDENVQSDESDQENEINEMDNTCPKEPDNKNTKDAVNDPIREIFKYVFVNDSWTCDSPIEKPYYSVSIYPNVCYLCGSLDINQPVPQDTRRTPLSKEKRPKCENCVSLNGSAKRQNSFVKGKKTKKRSQQVLEQ</sequence>
<gene>
    <name evidence="1" type="ORF">SCALOS_LOCUS722</name>
</gene>
<protein>
    <submittedName>
        <fullName evidence="1">3553_t:CDS:1</fullName>
    </submittedName>
</protein>
<evidence type="ECO:0000313" key="1">
    <source>
        <dbReference type="EMBL" id="CAG8442573.1"/>
    </source>
</evidence>
<dbReference type="Proteomes" id="UP000789860">
    <property type="component" value="Unassembled WGS sequence"/>
</dbReference>
<reference evidence="1" key="1">
    <citation type="submission" date="2021-06" db="EMBL/GenBank/DDBJ databases">
        <authorList>
            <person name="Kallberg Y."/>
            <person name="Tangrot J."/>
            <person name="Rosling A."/>
        </authorList>
    </citation>
    <scope>NUCLEOTIDE SEQUENCE</scope>
    <source>
        <strain evidence="1">AU212A</strain>
    </source>
</reference>
<evidence type="ECO:0000313" key="2">
    <source>
        <dbReference type="Proteomes" id="UP000789860"/>
    </source>
</evidence>
<keyword evidence="2" id="KW-1185">Reference proteome</keyword>
<name>A0ACA9JYA6_9GLOM</name>
<proteinExistence type="predicted"/>
<dbReference type="EMBL" id="CAJVPM010000369">
    <property type="protein sequence ID" value="CAG8442573.1"/>
    <property type="molecule type" value="Genomic_DNA"/>
</dbReference>